<dbReference type="Pfam" id="PF00169">
    <property type="entry name" value="PH"/>
    <property type="match status" value="1"/>
</dbReference>
<dbReference type="AlphaFoldDB" id="A0A6M2DH44"/>
<organism evidence="5">
    <name type="scientific">Xenopsylla cheopis</name>
    <name type="common">Oriental rat flea</name>
    <name type="synonym">Pulex cheopis</name>
    <dbReference type="NCBI Taxonomy" id="163159"/>
    <lineage>
        <taxon>Eukaryota</taxon>
        <taxon>Metazoa</taxon>
        <taxon>Ecdysozoa</taxon>
        <taxon>Arthropoda</taxon>
        <taxon>Hexapoda</taxon>
        <taxon>Insecta</taxon>
        <taxon>Pterygota</taxon>
        <taxon>Neoptera</taxon>
        <taxon>Endopterygota</taxon>
        <taxon>Siphonaptera</taxon>
        <taxon>Pulicidae</taxon>
        <taxon>Xenopsyllinae</taxon>
        <taxon>Xenopsylla</taxon>
    </lineage>
</organism>
<dbReference type="EMBL" id="GIIL01001670">
    <property type="protein sequence ID" value="NOV45396.1"/>
    <property type="molecule type" value="Transcribed_RNA"/>
</dbReference>
<dbReference type="SMART" id="SM00233">
    <property type="entry name" value="PH"/>
    <property type="match status" value="1"/>
</dbReference>
<keyword evidence="1" id="KW-0813">Transport</keyword>
<dbReference type="GO" id="GO:0006869">
    <property type="term" value="P:lipid transport"/>
    <property type="evidence" value="ECO:0007669"/>
    <property type="project" value="UniProtKB-KW"/>
</dbReference>
<dbReference type="Gene3D" id="2.30.29.30">
    <property type="entry name" value="Pleckstrin-homology domain (PH domain)/Phosphotyrosine-binding domain (PTB)"/>
    <property type="match status" value="1"/>
</dbReference>
<evidence type="ECO:0000256" key="2">
    <source>
        <dbReference type="ARBA" id="ARBA00023055"/>
    </source>
</evidence>
<dbReference type="InterPro" id="IPR001849">
    <property type="entry name" value="PH_domain"/>
</dbReference>
<name>A0A6M2DH44_XENCH</name>
<accession>A0A6M2DH44</accession>
<dbReference type="GO" id="GO:0016020">
    <property type="term" value="C:membrane"/>
    <property type="evidence" value="ECO:0007669"/>
    <property type="project" value="TreeGrafter"/>
</dbReference>
<evidence type="ECO:0000256" key="1">
    <source>
        <dbReference type="ARBA" id="ARBA00022448"/>
    </source>
</evidence>
<dbReference type="SUPFAM" id="SSF50729">
    <property type="entry name" value="PH domain-like"/>
    <property type="match status" value="1"/>
</dbReference>
<proteinExistence type="predicted"/>
<dbReference type="InterPro" id="IPR011993">
    <property type="entry name" value="PH-like_dom_sf"/>
</dbReference>
<dbReference type="CDD" id="cd13291">
    <property type="entry name" value="PH_ORP10_ORP11"/>
    <property type="match status" value="1"/>
</dbReference>
<evidence type="ECO:0000259" key="4">
    <source>
        <dbReference type="PROSITE" id="PS50003"/>
    </source>
</evidence>
<keyword evidence="3" id="KW-0446">Lipid-binding</keyword>
<sequence length="215" mass="23573">MDISCNKICIGGARHHQLTGVLYKYTNVMKGWQHRWFTVDPQTGIFSYYLCEGGHGDMMSPLGSVPRAEVHLAAAVICPSDEDSKSFTINCASGDILKLRAEDARSRQEWVDGLRAIAESHTKAIGVNCPPMPPREHLAVLDALGCARQQLQQTELSDAALARAIESCSPPFSDTDPDLLLLKATSAASTHCLLQCLGLLQRQRQQYQHSSLNPT</sequence>
<protein>
    <submittedName>
        <fullName evidence="5">Putative oxysterol-binding protein-related protein 11</fullName>
    </submittedName>
</protein>
<dbReference type="GO" id="GO:0005829">
    <property type="term" value="C:cytosol"/>
    <property type="evidence" value="ECO:0007669"/>
    <property type="project" value="TreeGrafter"/>
</dbReference>
<dbReference type="PANTHER" id="PTHR10972">
    <property type="entry name" value="OXYSTEROL-BINDING PROTEIN-RELATED"/>
    <property type="match status" value="1"/>
</dbReference>
<evidence type="ECO:0000313" key="5">
    <source>
        <dbReference type="EMBL" id="NOV45396.1"/>
    </source>
</evidence>
<dbReference type="GO" id="GO:0032934">
    <property type="term" value="F:sterol binding"/>
    <property type="evidence" value="ECO:0007669"/>
    <property type="project" value="TreeGrafter"/>
</dbReference>
<dbReference type="InterPro" id="IPR000648">
    <property type="entry name" value="Oxysterol-bd"/>
</dbReference>
<dbReference type="PANTHER" id="PTHR10972:SF141">
    <property type="entry name" value="OXYSTEROL-BINDING PROTEIN"/>
    <property type="match status" value="1"/>
</dbReference>
<reference evidence="5" key="1">
    <citation type="submission" date="2020-03" db="EMBL/GenBank/DDBJ databases">
        <title>Transcriptomic Profiling of the Digestive Tract of the Rat Flea, Xenopsylla cheopis, Following Blood Feeding and Infection with Yersinia pestis.</title>
        <authorList>
            <person name="Bland D.M."/>
            <person name="Martens C.A."/>
            <person name="Virtaneva K."/>
            <person name="Kanakabandi K."/>
            <person name="Long D."/>
            <person name="Rosenke R."/>
            <person name="Saturday G.A."/>
            <person name="Hoyt F.H."/>
            <person name="Bruno D.P."/>
            <person name="Ribeiro J.M.C."/>
            <person name="Hinnebusch J."/>
        </authorList>
    </citation>
    <scope>NUCLEOTIDE SEQUENCE</scope>
</reference>
<keyword evidence="2" id="KW-0445">Lipid transport</keyword>
<feature type="domain" description="PH" evidence="4">
    <location>
        <begin position="15"/>
        <end position="119"/>
    </location>
</feature>
<dbReference type="PROSITE" id="PS50003">
    <property type="entry name" value="PH_DOMAIN"/>
    <property type="match status" value="1"/>
</dbReference>
<evidence type="ECO:0000256" key="3">
    <source>
        <dbReference type="ARBA" id="ARBA00023121"/>
    </source>
</evidence>